<dbReference type="InterPro" id="IPR016431">
    <property type="entry name" value="Pyrv-formate_lyase-activ_prd"/>
</dbReference>
<dbReference type="GO" id="GO:0046872">
    <property type="term" value="F:metal ion binding"/>
    <property type="evidence" value="ECO:0007669"/>
    <property type="project" value="UniProtKB-KW"/>
</dbReference>
<dbReference type="InterPro" id="IPR058240">
    <property type="entry name" value="rSAM_sf"/>
</dbReference>
<comment type="caution">
    <text evidence="6">The sequence shown here is derived from an EMBL/GenBank/DDBJ whole genome shotgun (WGS) entry which is preliminary data.</text>
</comment>
<dbReference type="PANTHER" id="PTHR43075">
    <property type="entry name" value="FORMATE LYASE ACTIVATING ENZYME, PUTATIVE (AFU_ORTHOLOGUE AFUA_2G15630)-RELATED"/>
    <property type="match status" value="1"/>
</dbReference>
<dbReference type="Pfam" id="PF04055">
    <property type="entry name" value="Radical_SAM"/>
    <property type="match status" value="1"/>
</dbReference>
<dbReference type="PANTHER" id="PTHR43075:SF1">
    <property type="entry name" value="FORMATE LYASE ACTIVATING ENZYME, PUTATIVE (AFU_ORTHOLOGUE AFUA_2G15630)-RELATED"/>
    <property type="match status" value="1"/>
</dbReference>
<dbReference type="EMBL" id="VSSQ01048817">
    <property type="protein sequence ID" value="MPN02862.1"/>
    <property type="molecule type" value="Genomic_DNA"/>
</dbReference>
<dbReference type="Gene3D" id="3.20.20.70">
    <property type="entry name" value="Aldolase class I"/>
    <property type="match status" value="1"/>
</dbReference>
<dbReference type="AlphaFoldDB" id="A0A645ENL9"/>
<sequence>MHFGEEPCISGIRGSGTIFFSGCNLRCCYCQNYQISREGRGKTVTTERLAEIYLELQTQGAHNLNLVTATPYLPSVLKAIELARPKLHIPVVYNTSGYEKVETIRELEGYVDVYLPDFKYYNNELAWKYSHINNYLEAATAAIAEMIRQIRELRFDDQGIMQKGIIIRHLVLPGSRKDSLAILRWVGENLPLGRYWLSLMSQYTPASKSPDHPEINRRITTFEYASVVEEALRLGLINGYIQNRSSARKEYTPPFDLEGI</sequence>
<name>A0A645ENL9_9ZZZZ</name>
<evidence type="ECO:0000256" key="3">
    <source>
        <dbReference type="ARBA" id="ARBA00023004"/>
    </source>
</evidence>
<protein>
    <recommendedName>
        <fullName evidence="5">Radical SAM core domain-containing protein</fullName>
    </recommendedName>
</protein>
<reference evidence="6" key="1">
    <citation type="submission" date="2019-08" db="EMBL/GenBank/DDBJ databases">
        <authorList>
            <person name="Kucharzyk K."/>
            <person name="Murdoch R.W."/>
            <person name="Higgins S."/>
            <person name="Loffler F."/>
        </authorList>
    </citation>
    <scope>NUCLEOTIDE SEQUENCE</scope>
</reference>
<dbReference type="InterPro" id="IPR040085">
    <property type="entry name" value="MJ0674-like"/>
</dbReference>
<dbReference type="CDD" id="cd01335">
    <property type="entry name" value="Radical_SAM"/>
    <property type="match status" value="1"/>
</dbReference>
<evidence type="ECO:0000256" key="4">
    <source>
        <dbReference type="ARBA" id="ARBA00023014"/>
    </source>
</evidence>
<keyword evidence="3" id="KW-0408">Iron</keyword>
<keyword evidence="2" id="KW-0479">Metal-binding</keyword>
<keyword evidence="4" id="KW-0411">Iron-sulfur</keyword>
<dbReference type="GO" id="GO:0051536">
    <property type="term" value="F:iron-sulfur cluster binding"/>
    <property type="evidence" value="ECO:0007669"/>
    <property type="project" value="UniProtKB-KW"/>
</dbReference>
<evidence type="ECO:0000313" key="6">
    <source>
        <dbReference type="EMBL" id="MPN02862.1"/>
    </source>
</evidence>
<evidence type="ECO:0000256" key="1">
    <source>
        <dbReference type="ARBA" id="ARBA00022691"/>
    </source>
</evidence>
<dbReference type="PROSITE" id="PS51918">
    <property type="entry name" value="RADICAL_SAM"/>
    <property type="match status" value="1"/>
</dbReference>
<dbReference type="SFLD" id="SFLDS00029">
    <property type="entry name" value="Radical_SAM"/>
    <property type="match status" value="1"/>
</dbReference>
<dbReference type="InterPro" id="IPR013785">
    <property type="entry name" value="Aldolase_TIM"/>
</dbReference>
<dbReference type="InterPro" id="IPR007197">
    <property type="entry name" value="rSAM"/>
</dbReference>
<organism evidence="6">
    <name type="scientific">bioreactor metagenome</name>
    <dbReference type="NCBI Taxonomy" id="1076179"/>
    <lineage>
        <taxon>unclassified sequences</taxon>
        <taxon>metagenomes</taxon>
        <taxon>ecological metagenomes</taxon>
    </lineage>
</organism>
<dbReference type="PIRSF" id="PIRSF004869">
    <property type="entry name" value="PflX_prd"/>
    <property type="match status" value="1"/>
</dbReference>
<dbReference type="SUPFAM" id="SSF102114">
    <property type="entry name" value="Radical SAM enzymes"/>
    <property type="match status" value="1"/>
</dbReference>
<gene>
    <name evidence="6" type="ORF">SDC9_150083</name>
</gene>
<feature type="domain" description="Radical SAM core" evidence="5">
    <location>
        <begin position="10"/>
        <end position="237"/>
    </location>
</feature>
<dbReference type="GO" id="GO:0003824">
    <property type="term" value="F:catalytic activity"/>
    <property type="evidence" value="ECO:0007669"/>
    <property type="project" value="InterPro"/>
</dbReference>
<evidence type="ECO:0000256" key="2">
    <source>
        <dbReference type="ARBA" id="ARBA00022723"/>
    </source>
</evidence>
<proteinExistence type="predicted"/>
<keyword evidence="1" id="KW-0949">S-adenosyl-L-methionine</keyword>
<accession>A0A645ENL9</accession>
<evidence type="ECO:0000259" key="5">
    <source>
        <dbReference type="PROSITE" id="PS51918"/>
    </source>
</evidence>